<gene>
    <name evidence="4" type="ORF">IW261DRAFT_1570760</name>
</gene>
<keyword evidence="2" id="KW-1133">Transmembrane helix</keyword>
<evidence type="ECO:0000313" key="5">
    <source>
        <dbReference type="Proteomes" id="UP001175227"/>
    </source>
</evidence>
<sequence>MILVLLFPLICLYILPVLSLSITVPTQPHPIVNASTLVLLTWGSDDPSQFWIVVHKVSSPDSSITPLIQKVENFTATRNVSLVFPYAGNTSIEAQTTSLPLARTNVTFAYSELFQVDEGPTHNISPSSTRDADFPPVASAIASSTLGSSTIASPSATASSSNPHKAAIIGGVVCGAFLLALITAILLAWGRRKHRILPPEGAFPANLENDRQHIIWPYLKRSSISYLRGFFHDEREDMDHYPDVPPPPYSPLISSE</sequence>
<reference evidence="4" key="1">
    <citation type="submission" date="2023-06" db="EMBL/GenBank/DDBJ databases">
        <authorList>
            <consortium name="Lawrence Berkeley National Laboratory"/>
            <person name="Ahrendt S."/>
            <person name="Sahu N."/>
            <person name="Indic B."/>
            <person name="Wong-Bajracharya J."/>
            <person name="Merenyi Z."/>
            <person name="Ke H.-M."/>
            <person name="Monk M."/>
            <person name="Kocsube S."/>
            <person name="Drula E."/>
            <person name="Lipzen A."/>
            <person name="Balint B."/>
            <person name="Henrissat B."/>
            <person name="Andreopoulos B."/>
            <person name="Martin F.M."/>
            <person name="Harder C.B."/>
            <person name="Rigling D."/>
            <person name="Ford K.L."/>
            <person name="Foster G.D."/>
            <person name="Pangilinan J."/>
            <person name="Papanicolaou A."/>
            <person name="Barry K."/>
            <person name="LaButti K."/>
            <person name="Viragh M."/>
            <person name="Koriabine M."/>
            <person name="Yan M."/>
            <person name="Riley R."/>
            <person name="Champramary S."/>
            <person name="Plett K.L."/>
            <person name="Tsai I.J."/>
            <person name="Slot J."/>
            <person name="Sipos G."/>
            <person name="Plett J."/>
            <person name="Nagy L.G."/>
            <person name="Grigoriev I.V."/>
        </authorList>
    </citation>
    <scope>NUCLEOTIDE SEQUENCE</scope>
    <source>
        <strain evidence="4">ICMP 16352</strain>
    </source>
</reference>
<feature type="transmembrane region" description="Helical" evidence="2">
    <location>
        <begin position="166"/>
        <end position="189"/>
    </location>
</feature>
<keyword evidence="5" id="KW-1185">Reference proteome</keyword>
<comment type="caution">
    <text evidence="4">The sequence shown here is derived from an EMBL/GenBank/DDBJ whole genome shotgun (WGS) entry which is preliminary data.</text>
</comment>
<evidence type="ECO:0000256" key="1">
    <source>
        <dbReference type="SAM" id="MobiDB-lite"/>
    </source>
</evidence>
<accession>A0AA39U224</accession>
<dbReference type="Proteomes" id="UP001175227">
    <property type="component" value="Unassembled WGS sequence"/>
</dbReference>
<protein>
    <recommendedName>
        <fullName evidence="6">Mid2 domain-containing protein</fullName>
    </recommendedName>
</protein>
<keyword evidence="2" id="KW-0472">Membrane</keyword>
<dbReference type="AlphaFoldDB" id="A0AA39U224"/>
<organism evidence="4 5">
    <name type="scientific">Armillaria novae-zelandiae</name>
    <dbReference type="NCBI Taxonomy" id="153914"/>
    <lineage>
        <taxon>Eukaryota</taxon>
        <taxon>Fungi</taxon>
        <taxon>Dikarya</taxon>
        <taxon>Basidiomycota</taxon>
        <taxon>Agaricomycotina</taxon>
        <taxon>Agaricomycetes</taxon>
        <taxon>Agaricomycetidae</taxon>
        <taxon>Agaricales</taxon>
        <taxon>Marasmiineae</taxon>
        <taxon>Physalacriaceae</taxon>
        <taxon>Armillaria</taxon>
    </lineage>
</organism>
<evidence type="ECO:0000256" key="3">
    <source>
        <dbReference type="SAM" id="SignalP"/>
    </source>
</evidence>
<keyword evidence="2" id="KW-0812">Transmembrane</keyword>
<keyword evidence="3" id="KW-0732">Signal</keyword>
<feature type="signal peptide" evidence="3">
    <location>
        <begin position="1"/>
        <end position="19"/>
    </location>
</feature>
<dbReference type="EMBL" id="JAUEPR010000039">
    <property type="protein sequence ID" value="KAK0472648.1"/>
    <property type="molecule type" value="Genomic_DNA"/>
</dbReference>
<evidence type="ECO:0008006" key="6">
    <source>
        <dbReference type="Google" id="ProtNLM"/>
    </source>
</evidence>
<feature type="region of interest" description="Disordered" evidence="1">
    <location>
        <begin position="237"/>
        <end position="256"/>
    </location>
</feature>
<evidence type="ECO:0000256" key="2">
    <source>
        <dbReference type="SAM" id="Phobius"/>
    </source>
</evidence>
<feature type="chain" id="PRO_5041420398" description="Mid2 domain-containing protein" evidence="3">
    <location>
        <begin position="20"/>
        <end position="256"/>
    </location>
</feature>
<evidence type="ECO:0000313" key="4">
    <source>
        <dbReference type="EMBL" id="KAK0472648.1"/>
    </source>
</evidence>
<proteinExistence type="predicted"/>
<name>A0AA39U224_9AGAR</name>